<feature type="transmembrane region" description="Helical" evidence="2">
    <location>
        <begin position="60"/>
        <end position="85"/>
    </location>
</feature>
<feature type="transmembrane region" description="Helical" evidence="2">
    <location>
        <begin position="180"/>
        <end position="200"/>
    </location>
</feature>
<feature type="transmembrane region" description="Helical" evidence="2">
    <location>
        <begin position="221"/>
        <end position="241"/>
    </location>
</feature>
<feature type="transmembrane region" description="Helical" evidence="2">
    <location>
        <begin position="138"/>
        <end position="160"/>
    </location>
</feature>
<name>A0ABQ0L075_MYCCL</name>
<feature type="transmembrane region" description="Helical" evidence="2">
    <location>
        <begin position="256"/>
        <end position="273"/>
    </location>
</feature>
<protein>
    <submittedName>
        <fullName evidence="3">Uncharacterized protein</fullName>
    </submittedName>
</protein>
<feature type="transmembrane region" description="Helical" evidence="2">
    <location>
        <begin position="19"/>
        <end position="48"/>
    </location>
</feature>
<keyword evidence="2" id="KW-1133">Transmembrane helix</keyword>
<keyword evidence="4" id="KW-1185">Reference proteome</keyword>
<evidence type="ECO:0000256" key="1">
    <source>
        <dbReference type="SAM" id="MobiDB-lite"/>
    </source>
</evidence>
<reference evidence="3" key="1">
    <citation type="submission" date="2014-09" db="EMBL/GenBank/DDBJ databases">
        <title>Genome sequence of the luminous mushroom Mycena chlorophos for searching fungal bioluminescence genes.</title>
        <authorList>
            <person name="Tanaka Y."/>
            <person name="Kasuga D."/>
            <person name="Oba Y."/>
            <person name="Hase S."/>
            <person name="Sato K."/>
            <person name="Oba Y."/>
            <person name="Sakakibara Y."/>
        </authorList>
    </citation>
    <scope>NUCLEOTIDE SEQUENCE</scope>
</reference>
<keyword evidence="2" id="KW-0472">Membrane</keyword>
<evidence type="ECO:0000313" key="4">
    <source>
        <dbReference type="Proteomes" id="UP000815677"/>
    </source>
</evidence>
<evidence type="ECO:0000313" key="3">
    <source>
        <dbReference type="EMBL" id="GAT44478.1"/>
    </source>
</evidence>
<organism evidence="3 4">
    <name type="scientific">Mycena chlorophos</name>
    <name type="common">Agaric fungus</name>
    <name type="synonym">Agaricus chlorophos</name>
    <dbReference type="NCBI Taxonomy" id="658473"/>
    <lineage>
        <taxon>Eukaryota</taxon>
        <taxon>Fungi</taxon>
        <taxon>Dikarya</taxon>
        <taxon>Basidiomycota</taxon>
        <taxon>Agaricomycotina</taxon>
        <taxon>Agaricomycetes</taxon>
        <taxon>Agaricomycetidae</taxon>
        <taxon>Agaricales</taxon>
        <taxon>Marasmiineae</taxon>
        <taxon>Mycenaceae</taxon>
        <taxon>Mycena</taxon>
    </lineage>
</organism>
<feature type="transmembrane region" description="Helical" evidence="2">
    <location>
        <begin position="114"/>
        <end position="131"/>
    </location>
</feature>
<dbReference type="EMBL" id="DF839770">
    <property type="protein sequence ID" value="GAT44478.1"/>
    <property type="molecule type" value="Genomic_DNA"/>
</dbReference>
<dbReference type="Proteomes" id="UP000815677">
    <property type="component" value="Unassembled WGS sequence"/>
</dbReference>
<sequence length="344" mass="38290">MLSIRDEGPGLDGQDIYSLKIICLILTASAASYGILLCVAIMAAYSLSRRGLSRNRPRQILLGITLLILLAASAHLGMYLGYILLQLPTLAATYVNPQMILDRLSIAQTFMRRMVYFLSDIIVVWRAWVIWSNNTAMHISLAVCLLGTGASSLTLFIFNFESTFHGTHYPLNTQNFLGTFPLLVTNFAATVAIGWKLWYYRKNVKRYIGRSKDGHTQVESVLILLMESGAVYCVFWILLMVGDYGYYGGSFEFEWFQPYISALYPTTIILMVSREMTISEEVLSYGSSMSISFASGQSSRTIGLSESRTRSQSRGGRESGEPEGSDEDGLSMGMQKPREIAGII</sequence>
<proteinExistence type="predicted"/>
<keyword evidence="2" id="KW-0812">Transmembrane</keyword>
<accession>A0ABQ0L075</accession>
<feature type="region of interest" description="Disordered" evidence="1">
    <location>
        <begin position="300"/>
        <end position="344"/>
    </location>
</feature>
<evidence type="ECO:0000256" key="2">
    <source>
        <dbReference type="SAM" id="Phobius"/>
    </source>
</evidence>
<gene>
    <name evidence="3" type="ORF">MCHLO_02098</name>
</gene>